<dbReference type="Gene3D" id="1.10.10.10">
    <property type="entry name" value="Winged helix-like DNA-binding domain superfamily/Winged helix DNA-binding domain"/>
    <property type="match status" value="1"/>
</dbReference>
<feature type="domain" description="HTH luxR-type" evidence="3">
    <location>
        <begin position="844"/>
        <end position="901"/>
    </location>
</feature>
<dbReference type="Pfam" id="PF00196">
    <property type="entry name" value="GerE"/>
    <property type="match status" value="1"/>
</dbReference>
<dbReference type="Gene3D" id="1.25.40.10">
    <property type="entry name" value="Tetratricopeptide repeat domain"/>
    <property type="match status" value="1"/>
</dbReference>
<dbReference type="InterPro" id="IPR011990">
    <property type="entry name" value="TPR-like_helical_dom_sf"/>
</dbReference>
<organism evidence="4 5">
    <name type="scientific">Amycolatopsis pigmentata</name>
    <dbReference type="NCBI Taxonomy" id="450801"/>
    <lineage>
        <taxon>Bacteria</taxon>
        <taxon>Bacillati</taxon>
        <taxon>Actinomycetota</taxon>
        <taxon>Actinomycetes</taxon>
        <taxon>Pseudonocardiales</taxon>
        <taxon>Pseudonocardiaceae</taxon>
        <taxon>Amycolatopsis</taxon>
    </lineage>
</organism>
<dbReference type="PANTHER" id="PTHR16305:SF35">
    <property type="entry name" value="TRANSCRIPTIONAL ACTIVATOR DOMAIN"/>
    <property type="match status" value="1"/>
</dbReference>
<evidence type="ECO:0000259" key="3">
    <source>
        <dbReference type="SMART" id="SM00421"/>
    </source>
</evidence>
<dbReference type="SUPFAM" id="SSF52540">
    <property type="entry name" value="P-loop containing nucleoside triphosphate hydrolases"/>
    <property type="match status" value="1"/>
</dbReference>
<keyword evidence="2" id="KW-0067">ATP-binding</keyword>
<dbReference type="PANTHER" id="PTHR16305">
    <property type="entry name" value="TESTICULAR SOLUBLE ADENYLYL CYCLASE"/>
    <property type="match status" value="1"/>
</dbReference>
<comment type="caution">
    <text evidence="4">The sequence shown here is derived from an EMBL/GenBank/DDBJ whole genome shotgun (WGS) entry which is preliminary data.</text>
</comment>
<dbReference type="InterPro" id="IPR027417">
    <property type="entry name" value="P-loop_NTPase"/>
</dbReference>
<dbReference type="RefSeq" id="WP_378268838.1">
    <property type="nucleotide sequence ID" value="NZ_JBHUKR010000020.1"/>
</dbReference>
<accession>A0ABW5G178</accession>
<dbReference type="InterPro" id="IPR000792">
    <property type="entry name" value="Tscrpt_reg_LuxR_C"/>
</dbReference>
<name>A0ABW5G178_9PSEU</name>
<gene>
    <name evidence="4" type="ORF">ACFSXZ_30480</name>
</gene>
<evidence type="ECO:0000256" key="2">
    <source>
        <dbReference type="ARBA" id="ARBA00022840"/>
    </source>
</evidence>
<keyword evidence="1" id="KW-0547">Nucleotide-binding</keyword>
<dbReference type="InterPro" id="IPR036388">
    <property type="entry name" value="WH-like_DNA-bd_sf"/>
</dbReference>
<dbReference type="InterPro" id="IPR041664">
    <property type="entry name" value="AAA_16"/>
</dbReference>
<evidence type="ECO:0000313" key="4">
    <source>
        <dbReference type="EMBL" id="MFD2420664.1"/>
    </source>
</evidence>
<proteinExistence type="predicted"/>
<evidence type="ECO:0000313" key="5">
    <source>
        <dbReference type="Proteomes" id="UP001597417"/>
    </source>
</evidence>
<protein>
    <submittedName>
        <fullName evidence="4">AAA family ATPase</fullName>
    </submittedName>
</protein>
<reference evidence="5" key="1">
    <citation type="journal article" date="2019" name="Int. J. Syst. Evol. Microbiol.">
        <title>The Global Catalogue of Microorganisms (GCM) 10K type strain sequencing project: providing services to taxonomists for standard genome sequencing and annotation.</title>
        <authorList>
            <consortium name="The Broad Institute Genomics Platform"/>
            <consortium name="The Broad Institute Genome Sequencing Center for Infectious Disease"/>
            <person name="Wu L."/>
            <person name="Ma J."/>
        </authorList>
    </citation>
    <scope>NUCLEOTIDE SEQUENCE [LARGE SCALE GENOMIC DNA]</scope>
    <source>
        <strain evidence="5">CGMCC 4.7645</strain>
    </source>
</reference>
<dbReference type="Proteomes" id="UP001597417">
    <property type="component" value="Unassembled WGS sequence"/>
</dbReference>
<dbReference type="Pfam" id="PF13191">
    <property type="entry name" value="AAA_16"/>
    <property type="match status" value="1"/>
</dbReference>
<sequence length="907" mass="97077">MKANALAESARNPPADTDRNRRIISAILARDSARPLVTVTGPVGSGRSTLLDQLCAALSGQGVRPLLLRLSPNPIPTPLYSALRSIDGPPGDGGGQPSMWWSPVDPLTGTHAAATPRHTAAAIAEPLTAAGDVAILIDDAQWMDPHSLAVVDHLARRLAGTSVLCVCAVRVPVTGPMFAAGCATLDALRAENLLHEVNLRPLGEADIGAVAAAAFNARPDPELVTHLRRLTGGLPAALVPAIDAYRRAEEIRVVDGYAHLAPRHNRPTLPANHQLLLSVRRNGPLTWSVAKAVAVLHPLGDAAPKLLGEALGVAETKARQVLGELRDAGVLRHSARGRRWRFRVPLLASALSAQLGPFERRHLAQRAITALWQGNADCDDPDYRADQLAIAGKMVDPARAKNDLLSHAAKAGAYDDRWLRSAAALSTDQSDRARTLLTQAMLCLAHGDYRQTLVCAETICRELDGQLSDDESGELDRIRVLASHAVGDKATLKDLAADPDPRRVVARATALLLLGRWRECGTLVAGSREEWTSGPLSASSGHLVEALTHFVSGSHLLAERCAEEAYRQLSDSAERRQARVAGMRVLMKLIGNGVAAVEDLPSTPALPASARAVLAAHQGRFDEAMELARRAIASGTIRGHDLTHTFLHEAAATIQLSRGKLTGGRELLMVAREAETPLPYLLDGAEALIDRALGQPDQARKRLLHGVGYAGERDLVIGTDTLLLQLAELAMDRGELAAARRYMLDIERVATRSGTPGTALTLALARALVERDAKASEDAIRLARELGRPYQLAEVIARLVTHKQGDPALLAEAYEILGELGALLNRAWLRNLMQEHGVSIPGRRQTVAENERLLSILVADGLANKQIATVLGTSEKSVEGRLARLFSRTGYRSRVELAMSVLTGLGG</sequence>
<evidence type="ECO:0000256" key="1">
    <source>
        <dbReference type="ARBA" id="ARBA00022741"/>
    </source>
</evidence>
<dbReference type="SUPFAM" id="SSF48452">
    <property type="entry name" value="TPR-like"/>
    <property type="match status" value="1"/>
</dbReference>
<keyword evidence="5" id="KW-1185">Reference proteome</keyword>
<dbReference type="InterPro" id="IPR016032">
    <property type="entry name" value="Sig_transdc_resp-reg_C-effctor"/>
</dbReference>
<dbReference type="SMART" id="SM00421">
    <property type="entry name" value="HTH_LUXR"/>
    <property type="match status" value="1"/>
</dbReference>
<dbReference type="EMBL" id="JBHUKR010000020">
    <property type="protein sequence ID" value="MFD2420664.1"/>
    <property type="molecule type" value="Genomic_DNA"/>
</dbReference>
<dbReference type="SUPFAM" id="SSF46894">
    <property type="entry name" value="C-terminal effector domain of the bipartite response regulators"/>
    <property type="match status" value="1"/>
</dbReference>